<keyword evidence="5" id="KW-0732">Signal</keyword>
<name>A0A6G0HNT1_LARCR</name>
<evidence type="ECO:0000313" key="7">
    <source>
        <dbReference type="EMBL" id="KAE8280636.1"/>
    </source>
</evidence>
<feature type="compositionally biased region" description="Basic and acidic residues" evidence="4">
    <location>
        <begin position="278"/>
        <end position="293"/>
    </location>
</feature>
<gene>
    <name evidence="7" type="ORF">D5F01_LYC21199</name>
</gene>
<dbReference type="Proteomes" id="UP000424527">
    <property type="component" value="Unassembled WGS sequence"/>
</dbReference>
<reference evidence="7 8" key="1">
    <citation type="submission" date="2019-07" db="EMBL/GenBank/DDBJ databases">
        <title>Chromosome genome assembly for large yellow croaker.</title>
        <authorList>
            <person name="Xiao S."/>
        </authorList>
    </citation>
    <scope>NUCLEOTIDE SEQUENCE [LARGE SCALE GENOMIC DNA]</scope>
    <source>
        <strain evidence="7">JMULYC20181020</strain>
        <tissue evidence="7">Muscle</tissue>
    </source>
</reference>
<dbReference type="EMBL" id="REGW02000021">
    <property type="protein sequence ID" value="KAE8280636.1"/>
    <property type="molecule type" value="Genomic_DNA"/>
</dbReference>
<protein>
    <recommendedName>
        <fullName evidence="2">Arginine vasopressin-induced protein 1</fullName>
    </recommendedName>
</protein>
<evidence type="ECO:0000256" key="5">
    <source>
        <dbReference type="SAM" id="SignalP"/>
    </source>
</evidence>
<dbReference type="Pfam" id="PF15063">
    <property type="entry name" value="TC1"/>
    <property type="match status" value="1"/>
</dbReference>
<keyword evidence="3" id="KW-0131">Cell cycle</keyword>
<evidence type="ECO:0000256" key="2">
    <source>
        <dbReference type="ARBA" id="ARBA00020697"/>
    </source>
</evidence>
<evidence type="ECO:0000256" key="3">
    <source>
        <dbReference type="ARBA" id="ARBA00023306"/>
    </source>
</evidence>
<accession>A0A6G0HNT1</accession>
<comment type="function">
    <text evidence="1">May be involved in MAP kinase activation, epithelial sodium channel (ENaC) down-regulation and cell cycling.</text>
</comment>
<dbReference type="InterPro" id="IPR020282">
    <property type="entry name" value="Avpi1/C8orf4_dom"/>
</dbReference>
<feature type="region of interest" description="Disordered" evidence="4">
    <location>
        <begin position="211"/>
        <end position="293"/>
    </location>
</feature>
<keyword evidence="8" id="KW-1185">Reference proteome</keyword>
<feature type="chain" id="PRO_5026229954" description="Arginine vasopressin-induced protein 1" evidence="5">
    <location>
        <begin position="22"/>
        <end position="293"/>
    </location>
</feature>
<evidence type="ECO:0000256" key="1">
    <source>
        <dbReference type="ARBA" id="ARBA00002403"/>
    </source>
</evidence>
<evidence type="ECO:0000256" key="4">
    <source>
        <dbReference type="SAM" id="MobiDB-lite"/>
    </source>
</evidence>
<comment type="caution">
    <text evidence="7">The sequence shown here is derived from an EMBL/GenBank/DDBJ whole genome shotgun (WGS) entry which is preliminary data.</text>
</comment>
<feature type="domain" description="Arginine vasopressin-induced protein 1/transcriptional and immune response regulator" evidence="6">
    <location>
        <begin position="111"/>
        <end position="182"/>
    </location>
</feature>
<sequence>MEWGRPVIQILLLLCWSGAAGFIHDHSSADAFPHGAVFPGVKLGQTRLRSPATVQQVWQPSLQRDGDAHNAEGDAVGAGCSEHISQSSELSQSMPPFPILLGMDTRPSPPTTSMMVRPSPLWRLAERRSRKAGSGNIFSDVNLWQLQRLFKAAGDQDAEQRAQLVWGHGDEAELAQALIGLRARSHRRGLRNNGRDALGSHWLRAFNHLRIGESSPGSQGKDPGEESDSEEGAQSSADAHQHTGTTGRGSGATAVLTESQSPAGTSERPVRTSSGLRRGGENNPERYLHRILH</sequence>
<proteinExistence type="predicted"/>
<dbReference type="InterPro" id="IPR039579">
    <property type="entry name" value="AVPI1"/>
</dbReference>
<feature type="region of interest" description="Disordered" evidence="4">
    <location>
        <begin position="64"/>
        <end position="96"/>
    </location>
</feature>
<evidence type="ECO:0000313" key="8">
    <source>
        <dbReference type="Proteomes" id="UP000424527"/>
    </source>
</evidence>
<organism evidence="7 8">
    <name type="scientific">Larimichthys crocea</name>
    <name type="common">Large yellow croaker</name>
    <name type="synonym">Pseudosciaena crocea</name>
    <dbReference type="NCBI Taxonomy" id="215358"/>
    <lineage>
        <taxon>Eukaryota</taxon>
        <taxon>Metazoa</taxon>
        <taxon>Chordata</taxon>
        <taxon>Craniata</taxon>
        <taxon>Vertebrata</taxon>
        <taxon>Euteleostomi</taxon>
        <taxon>Actinopterygii</taxon>
        <taxon>Neopterygii</taxon>
        <taxon>Teleostei</taxon>
        <taxon>Neoteleostei</taxon>
        <taxon>Acanthomorphata</taxon>
        <taxon>Eupercaria</taxon>
        <taxon>Sciaenidae</taxon>
        <taxon>Larimichthys</taxon>
    </lineage>
</organism>
<feature type="signal peptide" evidence="5">
    <location>
        <begin position="1"/>
        <end position="21"/>
    </location>
</feature>
<dbReference type="PANTHER" id="PTHR14350">
    <property type="entry name" value="ARGININE VASOPRESSIN-INDUCED PROTEIN 1"/>
    <property type="match status" value="1"/>
</dbReference>
<feature type="compositionally biased region" description="Polar residues" evidence="4">
    <location>
        <begin position="83"/>
        <end position="94"/>
    </location>
</feature>
<evidence type="ECO:0000259" key="6">
    <source>
        <dbReference type="Pfam" id="PF15063"/>
    </source>
</evidence>
<dbReference type="AlphaFoldDB" id="A0A6G0HNT1"/>